<feature type="non-terminal residue" evidence="2">
    <location>
        <position position="1"/>
    </location>
</feature>
<reference evidence="2" key="1">
    <citation type="submission" date="2020-02" db="EMBL/GenBank/DDBJ databases">
        <authorList>
            <person name="Meier V. D."/>
        </authorList>
    </citation>
    <scope>NUCLEOTIDE SEQUENCE</scope>
    <source>
        <strain evidence="2">AVDCRST_MAG13</strain>
    </source>
</reference>
<feature type="non-terminal residue" evidence="2">
    <location>
        <position position="293"/>
    </location>
</feature>
<feature type="compositionally biased region" description="Basic residues" evidence="1">
    <location>
        <begin position="29"/>
        <end position="41"/>
    </location>
</feature>
<organism evidence="2">
    <name type="scientific">uncultured Solirubrobacteraceae bacterium</name>
    <dbReference type="NCBI Taxonomy" id="1162706"/>
    <lineage>
        <taxon>Bacteria</taxon>
        <taxon>Bacillati</taxon>
        <taxon>Actinomycetota</taxon>
        <taxon>Thermoleophilia</taxon>
        <taxon>Solirubrobacterales</taxon>
        <taxon>Solirubrobacteraceae</taxon>
        <taxon>environmental samples</taxon>
    </lineage>
</organism>
<feature type="compositionally biased region" description="Low complexity" evidence="1">
    <location>
        <begin position="42"/>
        <end position="51"/>
    </location>
</feature>
<evidence type="ECO:0000256" key="1">
    <source>
        <dbReference type="SAM" id="MobiDB-lite"/>
    </source>
</evidence>
<feature type="compositionally biased region" description="Low complexity" evidence="1">
    <location>
        <begin position="107"/>
        <end position="122"/>
    </location>
</feature>
<protein>
    <submittedName>
        <fullName evidence="2">Transcriptional regulator, IclR family</fullName>
    </submittedName>
</protein>
<feature type="compositionally biased region" description="Basic residues" evidence="1">
    <location>
        <begin position="81"/>
        <end position="93"/>
    </location>
</feature>
<feature type="compositionally biased region" description="Basic and acidic residues" evidence="1">
    <location>
        <begin position="156"/>
        <end position="183"/>
    </location>
</feature>
<proteinExistence type="predicted"/>
<feature type="compositionally biased region" description="Basic residues" evidence="1">
    <location>
        <begin position="284"/>
        <end position="293"/>
    </location>
</feature>
<feature type="region of interest" description="Disordered" evidence="1">
    <location>
        <begin position="1"/>
        <end position="293"/>
    </location>
</feature>
<feature type="compositionally biased region" description="Basic residues" evidence="1">
    <location>
        <begin position="241"/>
        <end position="252"/>
    </location>
</feature>
<feature type="compositionally biased region" description="Low complexity" evidence="1">
    <location>
        <begin position="270"/>
        <end position="281"/>
    </location>
</feature>
<sequence length="293" mass="31720">EPRPAGRRGAVASRRADSIAQRVQPVRHQGARGRRGRRRQAARVQPVAGARAGDHQHVRRGRPHADGLGAGDEDRPDPRHHPPLPHHARRARLRRDGRPHVPVDPARAGPGLLVPVGPGLPRRGPPPSRAPRRRGGRVQRGVRARRRGHRLRRARARDEAHDDRDQRRLADARARDLDGEGAARRPAGRRAGGLSARCAPHAIPGQDHHGARRAARGGPPGAPGRLRDRRPGARGGPARRGGARARPGRPGRRRGEPLHPCRAAHRRLRAGGARAAAAADGTAHRARPGKHDL</sequence>
<gene>
    <name evidence="2" type="ORF">AVDCRST_MAG13-3208</name>
</gene>
<dbReference type="EMBL" id="CADCVO010000513">
    <property type="protein sequence ID" value="CAA9518200.1"/>
    <property type="molecule type" value="Genomic_DNA"/>
</dbReference>
<evidence type="ECO:0000313" key="2">
    <source>
        <dbReference type="EMBL" id="CAA9518200.1"/>
    </source>
</evidence>
<feature type="compositionally biased region" description="Basic residues" evidence="1">
    <location>
        <begin position="130"/>
        <end position="155"/>
    </location>
</feature>
<accession>A0A6J4TBI4</accession>
<dbReference type="AlphaFoldDB" id="A0A6J4TBI4"/>
<name>A0A6J4TBI4_9ACTN</name>